<comment type="caution">
    <text evidence="3">The sequence shown here is derived from an EMBL/GenBank/DDBJ whole genome shotgun (WGS) entry which is preliminary data.</text>
</comment>
<evidence type="ECO:0000313" key="3">
    <source>
        <dbReference type="EMBL" id="KJZ05830.1"/>
    </source>
</evidence>
<dbReference type="InterPro" id="IPR028098">
    <property type="entry name" value="Glyco_trans_4-like_N"/>
</dbReference>
<dbReference type="CDD" id="cd03808">
    <property type="entry name" value="GT4_CapM-like"/>
    <property type="match status" value="1"/>
</dbReference>
<gene>
    <name evidence="3" type="ORF">TW77_21505</name>
</gene>
<protein>
    <recommendedName>
        <fullName evidence="5">Glycosyltransferase family 1 protein</fullName>
    </recommendedName>
</protein>
<evidence type="ECO:0000259" key="2">
    <source>
        <dbReference type="Pfam" id="PF13477"/>
    </source>
</evidence>
<organism evidence="3 4">
    <name type="scientific">Pseudoalteromonas rubra</name>
    <dbReference type="NCBI Taxonomy" id="43658"/>
    <lineage>
        <taxon>Bacteria</taxon>
        <taxon>Pseudomonadati</taxon>
        <taxon>Pseudomonadota</taxon>
        <taxon>Gammaproteobacteria</taxon>
        <taxon>Alteromonadales</taxon>
        <taxon>Pseudoalteromonadaceae</taxon>
        <taxon>Pseudoalteromonas</taxon>
    </lineage>
</organism>
<name>A0A0F4QEU9_9GAMM</name>
<dbReference type="PANTHER" id="PTHR12526:SF638">
    <property type="entry name" value="SPORE COAT PROTEIN SA"/>
    <property type="match status" value="1"/>
</dbReference>
<dbReference type="GO" id="GO:0016757">
    <property type="term" value="F:glycosyltransferase activity"/>
    <property type="evidence" value="ECO:0007669"/>
    <property type="project" value="InterPro"/>
</dbReference>
<dbReference type="GO" id="GO:1901135">
    <property type="term" value="P:carbohydrate derivative metabolic process"/>
    <property type="evidence" value="ECO:0007669"/>
    <property type="project" value="UniProtKB-ARBA"/>
</dbReference>
<evidence type="ECO:0000259" key="1">
    <source>
        <dbReference type="Pfam" id="PF00534"/>
    </source>
</evidence>
<dbReference type="Pfam" id="PF00534">
    <property type="entry name" value="Glycos_transf_1"/>
    <property type="match status" value="1"/>
</dbReference>
<dbReference type="PANTHER" id="PTHR12526">
    <property type="entry name" value="GLYCOSYLTRANSFERASE"/>
    <property type="match status" value="1"/>
</dbReference>
<dbReference type="SUPFAM" id="SSF53756">
    <property type="entry name" value="UDP-Glycosyltransferase/glycogen phosphorylase"/>
    <property type="match status" value="1"/>
</dbReference>
<dbReference type="OrthoDB" id="9775208at2"/>
<dbReference type="AlphaFoldDB" id="A0A0F4QEU9"/>
<reference evidence="3 4" key="1">
    <citation type="journal article" date="2015" name="BMC Genomics">
        <title>Genome mining reveals unlocked bioactive potential of marine Gram-negative bacteria.</title>
        <authorList>
            <person name="Machado H."/>
            <person name="Sonnenschein E.C."/>
            <person name="Melchiorsen J."/>
            <person name="Gram L."/>
        </authorList>
    </citation>
    <scope>NUCLEOTIDE SEQUENCE [LARGE SCALE GENOMIC DNA]</scope>
    <source>
        <strain evidence="3 4">S2471</strain>
    </source>
</reference>
<dbReference type="RefSeq" id="WP_046007015.1">
    <property type="nucleotide sequence ID" value="NZ_JXYA01000061.1"/>
</dbReference>
<proteinExistence type="predicted"/>
<dbReference type="Pfam" id="PF13477">
    <property type="entry name" value="Glyco_trans_4_2"/>
    <property type="match status" value="1"/>
</dbReference>
<accession>A0A0F4QEU9</accession>
<feature type="domain" description="Glycosyl transferase family 1" evidence="1">
    <location>
        <begin position="192"/>
        <end position="342"/>
    </location>
</feature>
<dbReference type="InterPro" id="IPR001296">
    <property type="entry name" value="Glyco_trans_1"/>
</dbReference>
<dbReference type="Gene3D" id="3.40.50.2000">
    <property type="entry name" value="Glycogen Phosphorylase B"/>
    <property type="match status" value="2"/>
</dbReference>
<keyword evidence="4" id="KW-1185">Reference proteome</keyword>
<evidence type="ECO:0000313" key="4">
    <source>
        <dbReference type="Proteomes" id="UP000033452"/>
    </source>
</evidence>
<dbReference type="Proteomes" id="UP000033452">
    <property type="component" value="Unassembled WGS sequence"/>
</dbReference>
<sequence>MRKVFLVANSPFTILNFRKELIKEFKRKGFAVYVLFPDSTDLMSAHACQDVIRELGCECIHIPLSRNGMNPKDDLVLVMFLRKIFKREKPDLVMNYTIKATIYSSIAARLSGVRNIYSNITGLGYVFIGMDLKTKVLRLFIKNLYKFSLSFNKKVFFQNPDDRALFNKFGMCKLDKSVLINGSGVDTAHLKRSSTNRNYKKFLFVGRILKDKGVVEYINAARILKKEYPDTEFALAGAFDSNPSAISKQQISEYEQEGVIKYLGVTSDIKGLLNEYGVFVLPSYREGTPRSTLEAISMSMPVVTTNVPGCKETVIEGYNGFLVDPKSANDLARGLSCILEHDDFDLLANNSRKLAVEKFDVHNVNGNILDVVL</sequence>
<dbReference type="PATRIC" id="fig|43658.5.peg.4532"/>
<evidence type="ECO:0008006" key="5">
    <source>
        <dbReference type="Google" id="ProtNLM"/>
    </source>
</evidence>
<dbReference type="EMBL" id="JXYA01000061">
    <property type="protein sequence ID" value="KJZ05830.1"/>
    <property type="molecule type" value="Genomic_DNA"/>
</dbReference>
<feature type="domain" description="Glycosyltransferase subfamily 4-like N-terminal" evidence="2">
    <location>
        <begin position="10"/>
        <end position="159"/>
    </location>
</feature>